<dbReference type="EMBL" id="SJPO01000005">
    <property type="protein sequence ID" value="TWT76971.1"/>
    <property type="molecule type" value="Genomic_DNA"/>
</dbReference>
<evidence type="ECO:0000313" key="2">
    <source>
        <dbReference type="EMBL" id="TWT76971.1"/>
    </source>
</evidence>
<keyword evidence="1" id="KW-0732">Signal</keyword>
<sequence precursor="true">MRNRRLCHTTTMAVIAAAMGMGIGHDAPTAHAANAIVTVLAPLDWPVKSTIKRTQGQRQAIVFADPNDGSARAALSQAIEVSARSGAPFTFCFVGPAGADESYFDTPLVGSAFRMGLGVQFDPGGVEAGYFGASTSGVCVAYDARGRLCFYGDLAPSGDGYSKDDGSEAAVKGLSRIRAKSDHLFLCPITGPPLRAAAAAE</sequence>
<gene>
    <name evidence="2" type="ORF">Pla123a_23960</name>
</gene>
<proteinExistence type="predicted"/>
<keyword evidence="3" id="KW-1185">Reference proteome</keyword>
<feature type="chain" id="PRO_5022922436" evidence="1">
    <location>
        <begin position="33"/>
        <end position="201"/>
    </location>
</feature>
<organism evidence="2 3">
    <name type="scientific">Posidoniimonas polymericola</name>
    <dbReference type="NCBI Taxonomy" id="2528002"/>
    <lineage>
        <taxon>Bacteria</taxon>
        <taxon>Pseudomonadati</taxon>
        <taxon>Planctomycetota</taxon>
        <taxon>Planctomycetia</taxon>
        <taxon>Pirellulales</taxon>
        <taxon>Lacipirellulaceae</taxon>
        <taxon>Posidoniimonas</taxon>
    </lineage>
</organism>
<dbReference type="Proteomes" id="UP000318478">
    <property type="component" value="Unassembled WGS sequence"/>
</dbReference>
<reference evidence="2 3" key="1">
    <citation type="submission" date="2019-02" db="EMBL/GenBank/DDBJ databases">
        <title>Deep-cultivation of Planctomycetes and their phenomic and genomic characterization uncovers novel biology.</title>
        <authorList>
            <person name="Wiegand S."/>
            <person name="Jogler M."/>
            <person name="Boedeker C."/>
            <person name="Pinto D."/>
            <person name="Vollmers J."/>
            <person name="Rivas-Marin E."/>
            <person name="Kohn T."/>
            <person name="Peeters S.H."/>
            <person name="Heuer A."/>
            <person name="Rast P."/>
            <person name="Oberbeckmann S."/>
            <person name="Bunk B."/>
            <person name="Jeske O."/>
            <person name="Meyerdierks A."/>
            <person name="Storesund J.E."/>
            <person name="Kallscheuer N."/>
            <person name="Luecker S."/>
            <person name="Lage O.M."/>
            <person name="Pohl T."/>
            <person name="Merkel B.J."/>
            <person name="Hornburger P."/>
            <person name="Mueller R.-W."/>
            <person name="Bruemmer F."/>
            <person name="Labrenz M."/>
            <person name="Spormann A.M."/>
            <person name="Op Den Camp H."/>
            <person name="Overmann J."/>
            <person name="Amann R."/>
            <person name="Jetten M.S.M."/>
            <person name="Mascher T."/>
            <person name="Medema M.H."/>
            <person name="Devos D.P."/>
            <person name="Kaster A.-K."/>
            <person name="Ovreas L."/>
            <person name="Rohde M."/>
            <person name="Galperin M.Y."/>
            <person name="Jogler C."/>
        </authorList>
    </citation>
    <scope>NUCLEOTIDE SEQUENCE [LARGE SCALE GENOMIC DNA]</scope>
    <source>
        <strain evidence="2 3">Pla123a</strain>
    </source>
</reference>
<name>A0A5C5YPT8_9BACT</name>
<dbReference type="AlphaFoldDB" id="A0A5C5YPT8"/>
<protein>
    <submittedName>
        <fullName evidence="2">Uncharacterized protein</fullName>
    </submittedName>
</protein>
<accession>A0A5C5YPT8</accession>
<comment type="caution">
    <text evidence="2">The sequence shown here is derived from an EMBL/GenBank/DDBJ whole genome shotgun (WGS) entry which is preliminary data.</text>
</comment>
<feature type="signal peptide" evidence="1">
    <location>
        <begin position="1"/>
        <end position="32"/>
    </location>
</feature>
<evidence type="ECO:0000313" key="3">
    <source>
        <dbReference type="Proteomes" id="UP000318478"/>
    </source>
</evidence>
<evidence type="ECO:0000256" key="1">
    <source>
        <dbReference type="SAM" id="SignalP"/>
    </source>
</evidence>